<gene>
    <name evidence="4" type="ORF">M3M36_04690</name>
</gene>
<dbReference type="PANTHER" id="PTHR24273">
    <property type="entry name" value="FI04643P-RELATED"/>
    <property type="match status" value="1"/>
</dbReference>
<keyword evidence="5" id="KW-1185">Reference proteome</keyword>
<feature type="domain" description="Pesticidal crystal protein Cry22Aa Ig-like" evidence="3">
    <location>
        <begin position="227"/>
        <end position="278"/>
    </location>
</feature>
<feature type="domain" description="Pesticidal crystal protein Cry22Aa Ig-like" evidence="3">
    <location>
        <begin position="304"/>
        <end position="359"/>
    </location>
</feature>
<evidence type="ECO:0000259" key="3">
    <source>
        <dbReference type="Pfam" id="PF16403"/>
    </source>
</evidence>
<dbReference type="PANTHER" id="PTHR24273:SF32">
    <property type="entry name" value="HYALIN"/>
    <property type="match status" value="1"/>
</dbReference>
<evidence type="ECO:0000313" key="4">
    <source>
        <dbReference type="EMBL" id="USS91628.1"/>
    </source>
</evidence>
<feature type="region of interest" description="Disordered" evidence="1">
    <location>
        <begin position="477"/>
        <end position="509"/>
    </location>
</feature>
<reference evidence="4" key="1">
    <citation type="submission" date="2022-05" db="EMBL/GenBank/DDBJ databases">
        <authorList>
            <person name="Oliphant S.A."/>
            <person name="Watson-Haigh N.S."/>
            <person name="Sumby K.M."/>
            <person name="Gardner J.M."/>
            <person name="Jiranek V."/>
        </authorList>
    </citation>
    <scope>NUCLEOTIDE SEQUENCE</scope>
    <source>
        <strain evidence="4">KI3_B9</strain>
    </source>
</reference>
<dbReference type="Proteomes" id="UP001056093">
    <property type="component" value="Chromosome"/>
</dbReference>
<feature type="domain" description="Ig-like" evidence="2">
    <location>
        <begin position="59"/>
        <end position="118"/>
    </location>
</feature>
<evidence type="ECO:0000313" key="5">
    <source>
        <dbReference type="Proteomes" id="UP001056093"/>
    </source>
</evidence>
<dbReference type="Pfam" id="PF16403">
    <property type="entry name" value="Bact_surface_Ig-like"/>
    <property type="match status" value="4"/>
</dbReference>
<evidence type="ECO:0000259" key="2">
    <source>
        <dbReference type="Pfam" id="PF07523"/>
    </source>
</evidence>
<sequence length="539" mass="56755">MSQLAVSGNVDTNQAGKYPVTYTYTDRSGNTATATVTVVSSKANVVPENSTLIAGPNTQWSSKDNIADLQDEYGNSINPNQAKVSGSVNTQVPGTYTVTYSYTDDQRNTVSKPATITVVPSQGSLTTQTVKLVAGPQNQWYKQENLQSATDEYGHPININQITVTGTVNPNQVGTYPLTYSYTDGRGNTYTKTTEVDVVPSQATIVTKDETIIAGPQSHWSTQDTLTKATDENGQPISAIQVSVAGQVQPSTVGTYTITYSYTDGQGNVVTQPATVTVVASQAKIQSQDSTLVAGPKTKWSPEDNFVATQDENGQSISYGNHIGVHGGVNTGKPNIYSVTYSYHDSAGNIVSSTANVTVIASQGEITAKNSTVVAGPNTKWTPGDNFTGATDENGQPVDLSKVTVSGNVDTQTPGSYPVTYTYTDGSGNVFTQTVTITVAANVAPASNANQDSSTGMTTNSASQLVNQDLRRNLIGGTSNQGYEAGSQVNATSQTTSVLPQTGRHQAKSTSQKALEIGLISATFGLILLMKRNKKNGID</sequence>
<dbReference type="InterPro" id="IPR013783">
    <property type="entry name" value="Ig-like_fold"/>
</dbReference>
<dbReference type="InterPro" id="IPR022038">
    <property type="entry name" value="Ig-like_bact"/>
</dbReference>
<evidence type="ECO:0000256" key="1">
    <source>
        <dbReference type="SAM" id="MobiDB-lite"/>
    </source>
</evidence>
<dbReference type="Pfam" id="PF07523">
    <property type="entry name" value="Big_3"/>
    <property type="match status" value="2"/>
</dbReference>
<accession>A0ABY5C0C0</accession>
<feature type="domain" description="Pesticidal crystal protein Cry22Aa Ig-like" evidence="3">
    <location>
        <begin position="3"/>
        <end position="38"/>
    </location>
</feature>
<dbReference type="EMBL" id="CP097122">
    <property type="protein sequence ID" value="USS91628.1"/>
    <property type="molecule type" value="Genomic_DNA"/>
</dbReference>
<dbReference type="Gene3D" id="2.60.40.10">
    <property type="entry name" value="Immunoglobulins"/>
    <property type="match status" value="6"/>
</dbReference>
<feature type="domain" description="Pesticidal crystal protein Cry22Aa Ig-like" evidence="3">
    <location>
        <begin position="148"/>
        <end position="198"/>
    </location>
</feature>
<organism evidence="4 5">
    <name type="scientific">Fructobacillus americanaquae</name>
    <dbReference type="NCBI Taxonomy" id="2940302"/>
    <lineage>
        <taxon>Bacteria</taxon>
        <taxon>Bacillati</taxon>
        <taxon>Bacillota</taxon>
        <taxon>Bacilli</taxon>
        <taxon>Lactobacillales</taxon>
        <taxon>Lactobacillaceae</taxon>
        <taxon>Fructobacillus</taxon>
    </lineage>
</organism>
<dbReference type="InterPro" id="IPR032179">
    <property type="entry name" value="Cry22Aa_Ig-like"/>
</dbReference>
<name>A0ABY5C0C0_9LACO</name>
<feature type="domain" description="Ig-like" evidence="2">
    <location>
        <begin position="380"/>
        <end position="439"/>
    </location>
</feature>
<proteinExistence type="predicted"/>
<protein>
    <submittedName>
        <fullName evidence="4">DUF5011 domain-containing protein</fullName>
    </submittedName>
</protein>